<keyword evidence="6" id="KW-0119">Carbohydrate metabolism</keyword>
<evidence type="ECO:0000256" key="12">
    <source>
        <dbReference type="PIRSR" id="PIRSR610972-3"/>
    </source>
</evidence>
<keyword evidence="4 12" id="KW-0460">Magnesium</keyword>
<dbReference type="InterPro" id="IPR023198">
    <property type="entry name" value="PGP-like_dom2"/>
</dbReference>
<dbReference type="GO" id="GO:0000287">
    <property type="term" value="F:magnesium ion binding"/>
    <property type="evidence" value="ECO:0007669"/>
    <property type="project" value="InterPro"/>
</dbReference>
<dbReference type="SUPFAM" id="SSF56784">
    <property type="entry name" value="HAD-like"/>
    <property type="match status" value="1"/>
</dbReference>
<feature type="binding site" evidence="12">
    <location>
        <position position="9"/>
    </location>
    <ligand>
        <name>Mg(2+)</name>
        <dbReference type="ChEBI" id="CHEBI:18420"/>
    </ligand>
</feature>
<dbReference type="SFLD" id="SFLDG01129">
    <property type="entry name" value="C1.5:_HAD__Beta-PGM__Phosphata"/>
    <property type="match status" value="1"/>
</dbReference>
<feature type="binding site" evidence="11">
    <location>
        <begin position="116"/>
        <end position="120"/>
    </location>
    <ligand>
        <name>substrate</name>
    </ligand>
</feature>
<feature type="site" description="Important for catalytic activity and assists the phosphoryl transfer reaction to Asp8 by balancing charge and orienting the reacting groups" evidence="13">
    <location>
        <position position="147"/>
    </location>
</feature>
<keyword evidence="5 14" id="KW-0413">Isomerase</keyword>
<evidence type="ECO:0000256" key="10">
    <source>
        <dbReference type="PIRSR" id="PIRSR610972-1"/>
    </source>
</evidence>
<dbReference type="PANTHER" id="PTHR46193">
    <property type="entry name" value="6-PHOSPHOGLUCONATE PHOSPHATASE"/>
    <property type="match status" value="1"/>
</dbReference>
<dbReference type="Pfam" id="PF00702">
    <property type="entry name" value="Hydrolase"/>
    <property type="match status" value="1"/>
</dbReference>
<evidence type="ECO:0000256" key="11">
    <source>
        <dbReference type="PIRSR" id="PIRSR610972-2"/>
    </source>
</evidence>
<evidence type="ECO:0000256" key="13">
    <source>
        <dbReference type="PIRSR" id="PIRSR610972-4"/>
    </source>
</evidence>
<evidence type="ECO:0000256" key="4">
    <source>
        <dbReference type="ARBA" id="ARBA00022842"/>
    </source>
</evidence>
<dbReference type="InterPro" id="IPR010972">
    <property type="entry name" value="Beta-PGM"/>
</dbReference>
<reference evidence="14 15" key="1">
    <citation type="submission" date="2018-10" db="EMBL/GenBank/DDBJ databases">
        <title>Transmission dynamics of multidrug resistant bacteria on intensive care unit surfaces.</title>
        <authorList>
            <person name="D'Souza A.W."/>
            <person name="Potter R.F."/>
            <person name="Wallace M."/>
            <person name="Shupe A."/>
            <person name="Patel S."/>
            <person name="Sun S."/>
            <person name="Gul D."/>
            <person name="Kwon J.H."/>
            <person name="Andleeb S."/>
            <person name="Burnham C.-A.D."/>
            <person name="Dantas G."/>
        </authorList>
    </citation>
    <scope>NUCLEOTIDE SEQUENCE [LARGE SCALE GENOMIC DNA]</scope>
    <source>
        <strain evidence="14 15">AS_373</strain>
    </source>
</reference>
<dbReference type="InterPro" id="IPR010976">
    <property type="entry name" value="B-phosphoglucomutase_hydrolase"/>
</dbReference>
<feature type="active site" description="Nucleophile" evidence="10">
    <location>
        <position position="9"/>
    </location>
</feature>
<dbReference type="NCBIfam" id="TIGR02009">
    <property type="entry name" value="PGMB-YQAB-SF"/>
    <property type="match status" value="1"/>
</dbReference>
<dbReference type="EC" id="5.4.2.6" evidence="8"/>
<dbReference type="SFLD" id="SFLDG01135">
    <property type="entry name" value="C1.5.6:_HAD__Beta-PGM__Phospha"/>
    <property type="match status" value="1"/>
</dbReference>
<evidence type="ECO:0000256" key="1">
    <source>
        <dbReference type="ARBA" id="ARBA00006171"/>
    </source>
</evidence>
<feature type="binding site" evidence="12">
    <location>
        <position position="172"/>
    </location>
    <ligand>
        <name>Mg(2+)</name>
        <dbReference type="ChEBI" id="CHEBI:18420"/>
    </ligand>
</feature>
<protein>
    <recommendedName>
        <fullName evidence="9">Beta-phosphoglucomutase</fullName>
        <ecNumber evidence="8">5.4.2.6</ecNumber>
    </recommendedName>
</protein>
<dbReference type="AlphaFoldDB" id="A0A3R9GB97"/>
<dbReference type="EMBL" id="RHXB01000005">
    <property type="protein sequence ID" value="RSE26846.1"/>
    <property type="molecule type" value="Genomic_DNA"/>
</dbReference>
<feature type="binding site" evidence="11">
    <location>
        <position position="147"/>
    </location>
    <ligand>
        <name>substrate</name>
    </ligand>
</feature>
<evidence type="ECO:0000256" key="9">
    <source>
        <dbReference type="ARBA" id="ARBA00044991"/>
    </source>
</evidence>
<evidence type="ECO:0000256" key="7">
    <source>
        <dbReference type="ARBA" id="ARBA00044926"/>
    </source>
</evidence>
<dbReference type="PANTHER" id="PTHR46193:SF18">
    <property type="entry name" value="HEXITOL PHOSPHATASE B"/>
    <property type="match status" value="1"/>
</dbReference>
<organism evidence="14 15">
    <name type="scientific">Atlantibacter subterraneus</name>
    <dbReference type="NCBI Taxonomy" id="255519"/>
    <lineage>
        <taxon>Bacteria</taxon>
        <taxon>Pseudomonadati</taxon>
        <taxon>Pseudomonadota</taxon>
        <taxon>Gammaproteobacteria</taxon>
        <taxon>Enterobacterales</taxon>
        <taxon>Enterobacteriaceae</taxon>
        <taxon>Atlantibacter</taxon>
    </lineage>
</organism>
<evidence type="ECO:0000313" key="15">
    <source>
        <dbReference type="Proteomes" id="UP000275331"/>
    </source>
</evidence>
<dbReference type="NCBIfam" id="TIGR01990">
    <property type="entry name" value="bPGM"/>
    <property type="match status" value="1"/>
</dbReference>
<comment type="cofactor">
    <cofactor evidence="12">
        <name>Mg(2+)</name>
        <dbReference type="ChEBI" id="CHEBI:18420"/>
    </cofactor>
    <text evidence="12">Binds 2 magnesium ions per subunit.</text>
</comment>
<feature type="active site" description="Proton donor/acceptor" evidence="10">
    <location>
        <position position="11"/>
    </location>
</feature>
<comment type="similarity">
    <text evidence="1">Belongs to the HAD-like hydrolase superfamily. CbbY/CbbZ/Gph/YieH family.</text>
</comment>
<evidence type="ECO:0000256" key="6">
    <source>
        <dbReference type="ARBA" id="ARBA00023277"/>
    </source>
</evidence>
<feature type="binding site" evidence="11">
    <location>
        <begin position="44"/>
        <end position="49"/>
    </location>
    <ligand>
        <name>substrate</name>
    </ligand>
</feature>
<keyword evidence="2" id="KW-0597">Phosphoprotein</keyword>
<gene>
    <name evidence="14" type="primary">pgmB</name>
    <name evidence="14" type="ORF">EGT71_09870</name>
</gene>
<feature type="site" description="Important for catalytic activity and assists the phosphoryl transfer reaction to Asp8 by balancing charge and orienting the reacting groups" evidence="13">
    <location>
        <position position="116"/>
    </location>
</feature>
<dbReference type="GO" id="GO:0005975">
    <property type="term" value="P:carbohydrate metabolic process"/>
    <property type="evidence" value="ECO:0007669"/>
    <property type="project" value="InterPro"/>
</dbReference>
<proteinExistence type="inferred from homology"/>
<dbReference type="NCBIfam" id="TIGR01509">
    <property type="entry name" value="HAD-SF-IA-v3"/>
    <property type="match status" value="1"/>
</dbReference>
<dbReference type="Gene3D" id="3.40.50.1000">
    <property type="entry name" value="HAD superfamily/HAD-like"/>
    <property type="match status" value="1"/>
</dbReference>
<dbReference type="InterPro" id="IPR006439">
    <property type="entry name" value="HAD-SF_hydro_IA"/>
</dbReference>
<dbReference type="InterPro" id="IPR051600">
    <property type="entry name" value="Beta-PGM-like"/>
</dbReference>
<evidence type="ECO:0000313" key="14">
    <source>
        <dbReference type="EMBL" id="RSE26846.1"/>
    </source>
</evidence>
<sequence>MMLQALIFDLDGVITDTAHLHFIAWRSVAAELGIQIDEEVNQSLKGISRMASLERILQVGGKTELFSETEKLAIAARKNERYVELLSSLGPESILPGIAPLLDELKSRGIGIGLASASLNAPGILQALGLAALFDYCADASRIARSKPDPEIFLAACAGLGATPQRCIGVEDAQAGIAAINASGMVSIGIGATLTDANLRLNSTEELTWRRIAGLMDLTDTATSVRR</sequence>
<dbReference type="CDD" id="cd02598">
    <property type="entry name" value="HAD_BPGM"/>
    <property type="match status" value="1"/>
</dbReference>
<feature type="binding site" evidence="12">
    <location>
        <position position="11"/>
    </location>
    <ligand>
        <name>Mg(2+)</name>
        <dbReference type="ChEBI" id="CHEBI:18420"/>
    </ligand>
</feature>
<feature type="binding site" evidence="11">
    <location>
        <begin position="9"/>
        <end position="11"/>
    </location>
    <ligand>
        <name>substrate</name>
    </ligand>
</feature>
<keyword evidence="3 12" id="KW-0479">Metal-binding</keyword>
<feature type="binding site" evidence="11">
    <location>
        <position position="78"/>
    </location>
    <ligand>
        <name>substrate</name>
    </ligand>
</feature>
<accession>A0A3R9GB97</accession>
<dbReference type="InterPro" id="IPR023214">
    <property type="entry name" value="HAD_sf"/>
</dbReference>
<evidence type="ECO:0000256" key="5">
    <source>
        <dbReference type="ARBA" id="ARBA00023235"/>
    </source>
</evidence>
<dbReference type="OrthoDB" id="9800058at2"/>
<feature type="binding site" evidence="12">
    <location>
        <position position="171"/>
    </location>
    <ligand>
        <name>Mg(2+)</name>
        <dbReference type="ChEBI" id="CHEBI:18420"/>
    </ligand>
</feature>
<dbReference type="GO" id="GO:0008801">
    <property type="term" value="F:beta-phosphoglucomutase activity"/>
    <property type="evidence" value="ECO:0007669"/>
    <property type="project" value="UniProtKB-EC"/>
</dbReference>
<name>A0A3R9GB97_9ENTR</name>
<dbReference type="Proteomes" id="UP000275331">
    <property type="component" value="Unassembled WGS sequence"/>
</dbReference>
<evidence type="ECO:0000256" key="8">
    <source>
        <dbReference type="ARBA" id="ARBA00044968"/>
    </source>
</evidence>
<evidence type="ECO:0000256" key="3">
    <source>
        <dbReference type="ARBA" id="ARBA00022723"/>
    </source>
</evidence>
<feature type="binding site" evidence="11">
    <location>
        <position position="25"/>
    </location>
    <ligand>
        <name>substrate</name>
    </ligand>
</feature>
<evidence type="ECO:0000256" key="2">
    <source>
        <dbReference type="ARBA" id="ARBA00022553"/>
    </source>
</evidence>
<dbReference type="SFLD" id="SFLDS00003">
    <property type="entry name" value="Haloacid_Dehalogenase"/>
    <property type="match status" value="1"/>
</dbReference>
<dbReference type="Gene3D" id="1.10.150.240">
    <property type="entry name" value="Putative phosphatase, domain 2"/>
    <property type="match status" value="1"/>
</dbReference>
<comment type="catalytic activity">
    <reaction evidence="7">
        <text>beta-D-glucose 1-phosphate = beta-D-glucose 6-phosphate</text>
        <dbReference type="Rhea" id="RHEA:20113"/>
        <dbReference type="ChEBI" id="CHEBI:57684"/>
        <dbReference type="ChEBI" id="CHEBI:58247"/>
        <dbReference type="EC" id="5.4.2.6"/>
    </reaction>
</comment>
<dbReference type="InterPro" id="IPR036412">
    <property type="entry name" value="HAD-like_sf"/>
</dbReference>
<feature type="binding site" evidence="11">
    <location>
        <position position="52"/>
    </location>
    <ligand>
        <name>substrate</name>
    </ligand>
</feature>
<comment type="caution">
    <text evidence="14">The sequence shown here is derived from an EMBL/GenBank/DDBJ whole genome shotgun (WGS) entry which is preliminary data.</text>
</comment>